<dbReference type="InterPro" id="IPR018490">
    <property type="entry name" value="cNMP-bd_dom_sf"/>
</dbReference>
<gene>
    <name evidence="3" type="ORF">PCOR1329_LOCUS69032</name>
</gene>
<feature type="compositionally biased region" description="Polar residues" evidence="1">
    <location>
        <begin position="240"/>
        <end position="250"/>
    </location>
</feature>
<dbReference type="Gene3D" id="2.60.120.10">
    <property type="entry name" value="Jelly Rolls"/>
    <property type="match status" value="2"/>
</dbReference>
<dbReference type="SUPFAM" id="SSF51206">
    <property type="entry name" value="cAMP-binding domain-like"/>
    <property type="match status" value="2"/>
</dbReference>
<dbReference type="InterPro" id="IPR014710">
    <property type="entry name" value="RmlC-like_jellyroll"/>
</dbReference>
<evidence type="ECO:0000256" key="1">
    <source>
        <dbReference type="SAM" id="MobiDB-lite"/>
    </source>
</evidence>
<comment type="caution">
    <text evidence="3">The sequence shown here is derived from an EMBL/GenBank/DDBJ whole genome shotgun (WGS) entry which is preliminary data.</text>
</comment>
<feature type="region of interest" description="Disordered" evidence="1">
    <location>
        <begin position="239"/>
        <end position="268"/>
    </location>
</feature>
<evidence type="ECO:0000313" key="4">
    <source>
        <dbReference type="Proteomes" id="UP001189429"/>
    </source>
</evidence>
<feature type="domain" description="Cyclic nucleotide-binding" evidence="2">
    <location>
        <begin position="17"/>
        <end position="125"/>
    </location>
</feature>
<protein>
    <recommendedName>
        <fullName evidence="2">Cyclic nucleotide-binding domain-containing protein</fullName>
    </recommendedName>
</protein>
<feature type="domain" description="Cyclic nucleotide-binding" evidence="2">
    <location>
        <begin position="159"/>
        <end position="204"/>
    </location>
</feature>
<dbReference type="CDD" id="cd00038">
    <property type="entry name" value="CAP_ED"/>
    <property type="match status" value="2"/>
</dbReference>
<dbReference type="InterPro" id="IPR000595">
    <property type="entry name" value="cNMP-bd_dom"/>
</dbReference>
<organism evidence="3 4">
    <name type="scientific">Prorocentrum cordatum</name>
    <dbReference type="NCBI Taxonomy" id="2364126"/>
    <lineage>
        <taxon>Eukaryota</taxon>
        <taxon>Sar</taxon>
        <taxon>Alveolata</taxon>
        <taxon>Dinophyceae</taxon>
        <taxon>Prorocentrales</taxon>
        <taxon>Prorocentraceae</taxon>
        <taxon>Prorocentrum</taxon>
    </lineage>
</organism>
<evidence type="ECO:0000313" key="3">
    <source>
        <dbReference type="EMBL" id="CAK0888207.1"/>
    </source>
</evidence>
<dbReference type="Proteomes" id="UP001189429">
    <property type="component" value="Unassembled WGS sequence"/>
</dbReference>
<evidence type="ECO:0000259" key="2">
    <source>
        <dbReference type="PROSITE" id="PS50042"/>
    </source>
</evidence>
<proteinExistence type="predicted"/>
<reference evidence="3" key="1">
    <citation type="submission" date="2023-10" db="EMBL/GenBank/DDBJ databases">
        <authorList>
            <person name="Chen Y."/>
            <person name="Shah S."/>
            <person name="Dougan E. K."/>
            <person name="Thang M."/>
            <person name="Chan C."/>
        </authorList>
    </citation>
    <scope>NUCLEOTIDE SEQUENCE [LARGE SCALE GENOMIC DNA]</scope>
</reference>
<sequence>MLRAAVLHPACPIRVRLFDSTPHAFRLALAEAVETEVHTAGSGISQQGDREGSCMCVFRGEAAARTKGGADGLTTRTLRAASGKAWTAWWGLLEALGTCDRSLEEVVAVTDCVVWRLRREQLAELRVRFPKECQLLDMAALELCRVVQSSAMRISESPIFSGADQDFVFELERELEPRTCPAGHVVVHEHDPGDCMFFLARGAMSARRTNGRHAARTSRTVGDLEDAHQKDNVGVVLLRTDSSPGEQSCRSVPPKSEEVEELSQGRAG</sequence>
<accession>A0ABN9WNK7</accession>
<keyword evidence="4" id="KW-1185">Reference proteome</keyword>
<dbReference type="PROSITE" id="PS50042">
    <property type="entry name" value="CNMP_BINDING_3"/>
    <property type="match status" value="2"/>
</dbReference>
<name>A0ABN9WNK7_9DINO</name>
<dbReference type="EMBL" id="CAUYUJ010019041">
    <property type="protein sequence ID" value="CAK0888207.1"/>
    <property type="molecule type" value="Genomic_DNA"/>
</dbReference>